<dbReference type="InterPro" id="IPR045584">
    <property type="entry name" value="Pilin-like"/>
</dbReference>
<evidence type="ECO:0000313" key="4">
    <source>
        <dbReference type="Proteomes" id="UP000333828"/>
    </source>
</evidence>
<feature type="domain" description="Type 4 secretion system PilS N-terminal" evidence="2">
    <location>
        <begin position="59"/>
        <end position="181"/>
    </location>
</feature>
<evidence type="ECO:0000313" key="3">
    <source>
        <dbReference type="EMBL" id="VVD68703.1"/>
    </source>
</evidence>
<dbReference type="Proteomes" id="UP000333828">
    <property type="component" value="Unassembled WGS sequence"/>
</dbReference>
<dbReference type="NCBIfam" id="TIGR02532">
    <property type="entry name" value="IV_pilin_GFxxxE"/>
    <property type="match status" value="1"/>
</dbReference>
<dbReference type="Pfam" id="PF07963">
    <property type="entry name" value="N_methyl"/>
    <property type="match status" value="1"/>
</dbReference>
<sequence>MQVNAGALAQFKTNMTQRLNKRRQRGVTLVELAVAVAVMGLIMAGAMMGVPRLMASVKLTQEIKDWQMASISVQNAVASGRLANAATQPQVIAAGIVDSFNKPTATTILNRFGGVVTVAGVAAGTFPSSGVTVTSADYPTEQCKEFGSKLLNVFSTLSINGVEIKTRSTENATRINDACGSTDLGADGAGDAGVASTKADMVFTIAG</sequence>
<feature type="transmembrane region" description="Helical" evidence="1">
    <location>
        <begin position="27"/>
        <end position="50"/>
    </location>
</feature>
<organism evidence="3 4">
    <name type="scientific">Pandoraea iniqua</name>
    <dbReference type="NCBI Taxonomy" id="2508288"/>
    <lineage>
        <taxon>Bacteria</taxon>
        <taxon>Pseudomonadati</taxon>
        <taxon>Pseudomonadota</taxon>
        <taxon>Betaproteobacteria</taxon>
        <taxon>Burkholderiales</taxon>
        <taxon>Burkholderiaceae</taxon>
        <taxon>Pandoraea</taxon>
    </lineage>
</organism>
<protein>
    <submittedName>
        <fullName evidence="3">Prepilin-type cleavage/methylation domain-containing protein</fullName>
    </submittedName>
</protein>
<keyword evidence="1" id="KW-0472">Membrane</keyword>
<reference evidence="3 4" key="1">
    <citation type="submission" date="2019-08" db="EMBL/GenBank/DDBJ databases">
        <authorList>
            <person name="Peeters C."/>
        </authorList>
    </citation>
    <scope>NUCLEOTIDE SEQUENCE [LARGE SCALE GENOMIC DNA]</scope>
    <source>
        <strain evidence="3 4">LMG 31115</strain>
    </source>
</reference>
<dbReference type="AlphaFoldDB" id="A0A5E4S0Q1"/>
<dbReference type="InterPro" id="IPR014911">
    <property type="entry name" value="PilS_N"/>
</dbReference>
<dbReference type="EMBL" id="CABPSI010000001">
    <property type="protein sequence ID" value="VVD68703.1"/>
    <property type="molecule type" value="Genomic_DNA"/>
</dbReference>
<proteinExistence type="predicted"/>
<keyword evidence="1" id="KW-1133">Transmembrane helix</keyword>
<gene>
    <name evidence="3" type="ORF">PIN31115_00482</name>
</gene>
<dbReference type="RefSeq" id="WP_174995939.1">
    <property type="nucleotide sequence ID" value="NZ_CABPSI010000001.1"/>
</dbReference>
<dbReference type="Pfam" id="PF08805">
    <property type="entry name" value="PilS"/>
    <property type="match status" value="1"/>
</dbReference>
<keyword evidence="1" id="KW-0812">Transmembrane</keyword>
<evidence type="ECO:0000259" key="2">
    <source>
        <dbReference type="Pfam" id="PF08805"/>
    </source>
</evidence>
<name>A0A5E4S0Q1_9BURK</name>
<evidence type="ECO:0000256" key="1">
    <source>
        <dbReference type="SAM" id="Phobius"/>
    </source>
</evidence>
<dbReference type="Gene3D" id="3.30.1690.10">
    <property type="entry name" value="TcpA-like pilin"/>
    <property type="match status" value="1"/>
</dbReference>
<keyword evidence="4" id="KW-1185">Reference proteome</keyword>
<dbReference type="InterPro" id="IPR012902">
    <property type="entry name" value="N_methyl_site"/>
</dbReference>
<dbReference type="SUPFAM" id="SSF54523">
    <property type="entry name" value="Pili subunits"/>
    <property type="match status" value="1"/>
</dbReference>
<accession>A0A5E4S0Q1</accession>
<dbReference type="PROSITE" id="PS00409">
    <property type="entry name" value="PROKAR_NTER_METHYL"/>
    <property type="match status" value="1"/>
</dbReference>